<reference evidence="11" key="1">
    <citation type="submission" date="2021-04" db="EMBL/GenBank/DDBJ databases">
        <title>Genome seq and assembly of Bacillus sp.</title>
        <authorList>
            <person name="Chhetri G."/>
        </authorList>
    </citation>
    <scope>NUCLEOTIDE SEQUENCE</scope>
    <source>
        <strain evidence="11">RG28</strain>
    </source>
</reference>
<feature type="transmembrane region" description="Helical" evidence="10">
    <location>
        <begin position="95"/>
        <end position="122"/>
    </location>
</feature>
<keyword evidence="5 10" id="KW-0812">Transmembrane</keyword>
<evidence type="ECO:0000256" key="7">
    <source>
        <dbReference type="ARBA" id="ARBA00022989"/>
    </source>
</evidence>
<keyword evidence="6" id="KW-1278">Translocase</keyword>
<dbReference type="InterPro" id="IPR004338">
    <property type="entry name" value="NqrB/RnfD"/>
</dbReference>
<feature type="transmembrane region" description="Helical" evidence="10">
    <location>
        <begin position="159"/>
        <end position="178"/>
    </location>
</feature>
<keyword evidence="12" id="KW-1185">Reference proteome</keyword>
<keyword evidence="7 10" id="KW-1133">Transmembrane helix</keyword>
<dbReference type="AlphaFoldDB" id="A0A940SJP6"/>
<keyword evidence="8 10" id="KW-0472">Membrane</keyword>
<dbReference type="GO" id="GO:0005886">
    <property type="term" value="C:plasma membrane"/>
    <property type="evidence" value="ECO:0007669"/>
    <property type="project" value="TreeGrafter"/>
</dbReference>
<protein>
    <submittedName>
        <fullName evidence="11">RnfABCDGE type electron transport complex subunit D</fullName>
    </submittedName>
</protein>
<evidence type="ECO:0000256" key="9">
    <source>
        <dbReference type="SAM" id="MobiDB-lite"/>
    </source>
</evidence>
<evidence type="ECO:0000256" key="1">
    <source>
        <dbReference type="ARBA" id="ARBA00022448"/>
    </source>
</evidence>
<comment type="caution">
    <text evidence="11">The sequence shown here is derived from an EMBL/GenBank/DDBJ whole genome shotgun (WGS) entry which is preliminary data.</text>
</comment>
<feature type="transmembrane region" description="Helical" evidence="10">
    <location>
        <begin position="215"/>
        <end position="233"/>
    </location>
</feature>
<feature type="transmembrane region" description="Helical" evidence="10">
    <location>
        <begin position="62"/>
        <end position="83"/>
    </location>
</feature>
<evidence type="ECO:0000256" key="6">
    <source>
        <dbReference type="ARBA" id="ARBA00022967"/>
    </source>
</evidence>
<feature type="transmembrane region" description="Helical" evidence="10">
    <location>
        <begin position="134"/>
        <end position="152"/>
    </location>
</feature>
<dbReference type="GO" id="GO:0055085">
    <property type="term" value="P:transmembrane transport"/>
    <property type="evidence" value="ECO:0007669"/>
    <property type="project" value="InterPro"/>
</dbReference>
<evidence type="ECO:0000256" key="4">
    <source>
        <dbReference type="ARBA" id="ARBA00022643"/>
    </source>
</evidence>
<dbReference type="Pfam" id="PF03116">
    <property type="entry name" value="NQR2_RnfD_RnfE"/>
    <property type="match status" value="2"/>
</dbReference>
<dbReference type="PANTHER" id="PTHR30578:SF0">
    <property type="entry name" value="ION-TRANSLOCATING OXIDOREDUCTASE COMPLEX SUBUNIT D"/>
    <property type="match status" value="1"/>
</dbReference>
<gene>
    <name evidence="11" type="ORF">J5Y03_10935</name>
</gene>
<feature type="transmembrane region" description="Helical" evidence="10">
    <location>
        <begin position="39"/>
        <end position="56"/>
    </location>
</feature>
<dbReference type="Proteomes" id="UP000682134">
    <property type="component" value="Unassembled WGS sequence"/>
</dbReference>
<sequence>MENNILSTPKGSVTVGESEIRSNRHQTKQKGIKLKKPKSILIAILLIIMGITAIGSGGKEGILNTSVAVLAAVIVDLILAVILKHKIKVPDGAILTGLIIGLVLSSSIPFYQTAITATVAILSKHFLKIKKKPIFNPAAFGLYFAILIFSSGQSWWGGFSLLPSWCIVLLLISGYLITEKVNKFPQVFAFLGTYFLIYLILALTPYNNTVDALDALRNPYINSVLFLAFFMLTDPPTSPAKYKDQVWFGIIVAVVSIIDFALFQGLAYLLVGLLFGNAWKAWQSNWKAKGSRN</sequence>
<keyword evidence="3" id="KW-0285">Flavoprotein</keyword>
<feature type="transmembrane region" description="Helical" evidence="10">
    <location>
        <begin position="245"/>
        <end position="275"/>
    </location>
</feature>
<evidence type="ECO:0000256" key="8">
    <source>
        <dbReference type="ARBA" id="ARBA00023136"/>
    </source>
</evidence>
<accession>A0A940SJP6</accession>
<evidence type="ECO:0000313" key="11">
    <source>
        <dbReference type="EMBL" id="MBP0725686.1"/>
    </source>
</evidence>
<evidence type="ECO:0000256" key="3">
    <source>
        <dbReference type="ARBA" id="ARBA00022630"/>
    </source>
</evidence>
<dbReference type="EMBL" id="JAGIYQ010000006">
    <property type="protein sequence ID" value="MBP0725686.1"/>
    <property type="molecule type" value="Genomic_DNA"/>
</dbReference>
<feature type="transmembrane region" description="Helical" evidence="10">
    <location>
        <begin position="184"/>
        <end position="203"/>
    </location>
</feature>
<evidence type="ECO:0000256" key="5">
    <source>
        <dbReference type="ARBA" id="ARBA00022692"/>
    </source>
</evidence>
<dbReference type="PANTHER" id="PTHR30578">
    <property type="entry name" value="ELECTRON TRANSPORT COMPLEX PROTEIN RNFD"/>
    <property type="match status" value="1"/>
</dbReference>
<feature type="region of interest" description="Disordered" evidence="9">
    <location>
        <begin position="1"/>
        <end position="20"/>
    </location>
</feature>
<evidence type="ECO:0000313" key="12">
    <source>
        <dbReference type="Proteomes" id="UP000682134"/>
    </source>
</evidence>
<evidence type="ECO:0000256" key="2">
    <source>
        <dbReference type="ARBA" id="ARBA00022553"/>
    </source>
</evidence>
<evidence type="ECO:0000256" key="10">
    <source>
        <dbReference type="SAM" id="Phobius"/>
    </source>
</evidence>
<organism evidence="11 12">
    <name type="scientific">Gottfriedia endophytica</name>
    <dbReference type="NCBI Taxonomy" id="2820819"/>
    <lineage>
        <taxon>Bacteria</taxon>
        <taxon>Bacillati</taxon>
        <taxon>Bacillota</taxon>
        <taxon>Bacilli</taxon>
        <taxon>Bacillales</taxon>
        <taxon>Bacillaceae</taxon>
        <taxon>Gottfriedia</taxon>
    </lineage>
</organism>
<keyword evidence="1" id="KW-0813">Transport</keyword>
<keyword evidence="4" id="KW-0288">FMN</keyword>
<proteinExistence type="predicted"/>
<feature type="compositionally biased region" description="Polar residues" evidence="9">
    <location>
        <begin position="1"/>
        <end position="11"/>
    </location>
</feature>
<keyword evidence="2" id="KW-0597">Phosphoprotein</keyword>
<name>A0A940SJP6_9BACI</name>